<name>A0A1S7LEH3_MAGMO</name>
<evidence type="ECO:0008006" key="2">
    <source>
        <dbReference type="Google" id="ProtNLM"/>
    </source>
</evidence>
<accession>A0A1S7LEH3</accession>
<evidence type="ECO:0000313" key="1">
    <source>
        <dbReference type="EMBL" id="CRH04439.1"/>
    </source>
</evidence>
<proteinExistence type="predicted"/>
<dbReference type="InterPro" id="IPR011330">
    <property type="entry name" value="Glyco_hydro/deAcase_b/a-brl"/>
</dbReference>
<reference evidence="1" key="1">
    <citation type="submission" date="2015-04" db="EMBL/GenBank/DDBJ databases">
        <authorList>
            <person name="Syromyatnikov M.Y."/>
            <person name="Popov V.N."/>
        </authorList>
    </citation>
    <scope>NUCLEOTIDE SEQUENCE</scope>
    <source>
        <strain evidence="1">MO-1</strain>
    </source>
</reference>
<dbReference type="EMBL" id="LO017727">
    <property type="protein sequence ID" value="CRH04439.1"/>
    <property type="molecule type" value="Genomic_DNA"/>
</dbReference>
<dbReference type="GO" id="GO:0005975">
    <property type="term" value="P:carbohydrate metabolic process"/>
    <property type="evidence" value="ECO:0007669"/>
    <property type="project" value="InterPro"/>
</dbReference>
<organism evidence="1">
    <name type="scientific">Magnetococcus massalia (strain MO-1)</name>
    <dbReference type="NCBI Taxonomy" id="451514"/>
    <lineage>
        <taxon>Bacteria</taxon>
        <taxon>Pseudomonadati</taxon>
        <taxon>Pseudomonadota</taxon>
        <taxon>Magnetococcia</taxon>
        <taxon>Magnetococcales</taxon>
        <taxon>Magnetococcaceae</taxon>
        <taxon>Magnetococcus</taxon>
    </lineage>
</organism>
<protein>
    <recommendedName>
        <fullName evidence="2">Polysaccharide deacetylase</fullName>
    </recommendedName>
</protein>
<dbReference type="AlphaFoldDB" id="A0A1S7LEH3"/>
<gene>
    <name evidence="1" type="ORF">MAGMO_0225</name>
</gene>
<sequence length="377" mass="42968">MAIELYLSADYELFFAQNLLPPEQVLIDPTEQLLQACEAVDAPLTLFCDWASLVRYRQWGEDAFVDAVEAQLKQAIARGHDVQLHLHPHWLRTERKPDGSFVFAPKDYLLGSYEEDPEQRYQSMVELIGQGRDYFETLLQPIESSYRCRTFRGGGYGIQPHTEQLFKALQACGMVVDSTVAPGYRLTTDVHRVDFTSLVGRANAWYGVQQGLASPCEPGEGLFEVPIGAADLGEVSDWNPWPEALGRAWDTLRHGGPKYPPRGAPVGWQLEPPLPLMQRPKRAWWNLHAVRHRRYAKLEMQTSARLMRAVMQGHLSRERDYQGTHYLSINSHPKGMQRDHMGALKQFVRGLQREHGAAIRFRTFRALADQWGVSHHG</sequence>
<dbReference type="SUPFAM" id="SSF88713">
    <property type="entry name" value="Glycoside hydrolase/deacetylase"/>
    <property type="match status" value="1"/>
</dbReference>
<dbReference type="Gene3D" id="3.20.20.370">
    <property type="entry name" value="Glycoside hydrolase/deacetylase"/>
    <property type="match status" value="1"/>
</dbReference>